<comment type="caution">
    <text evidence="7">The sequence shown here is derived from an EMBL/GenBank/DDBJ whole genome shotgun (WGS) entry which is preliminary data.</text>
</comment>
<gene>
    <name evidence="7" type="ORF">IP92_04083</name>
</gene>
<dbReference type="PANTHER" id="PTHR23514">
    <property type="entry name" value="BYPASS OF STOP CODON PROTEIN 6"/>
    <property type="match status" value="1"/>
</dbReference>
<name>A0A562PKK2_9BURK</name>
<dbReference type="CDD" id="cd17393">
    <property type="entry name" value="MFS_MosC_like"/>
    <property type="match status" value="1"/>
</dbReference>
<evidence type="ECO:0000256" key="2">
    <source>
        <dbReference type="ARBA" id="ARBA00022692"/>
    </source>
</evidence>
<dbReference type="InterPro" id="IPR036259">
    <property type="entry name" value="MFS_trans_sf"/>
</dbReference>
<evidence type="ECO:0000259" key="6">
    <source>
        <dbReference type="PROSITE" id="PS50850"/>
    </source>
</evidence>
<feature type="transmembrane region" description="Helical" evidence="5">
    <location>
        <begin position="171"/>
        <end position="191"/>
    </location>
</feature>
<feature type="transmembrane region" description="Helical" evidence="5">
    <location>
        <begin position="105"/>
        <end position="124"/>
    </location>
</feature>
<dbReference type="Proteomes" id="UP000315112">
    <property type="component" value="Unassembled WGS sequence"/>
</dbReference>
<feature type="transmembrane region" description="Helical" evidence="5">
    <location>
        <begin position="303"/>
        <end position="322"/>
    </location>
</feature>
<evidence type="ECO:0000313" key="7">
    <source>
        <dbReference type="EMBL" id="TWI44908.1"/>
    </source>
</evidence>
<dbReference type="GO" id="GO:0016020">
    <property type="term" value="C:membrane"/>
    <property type="evidence" value="ECO:0007669"/>
    <property type="project" value="UniProtKB-SubCell"/>
</dbReference>
<organism evidence="7 8">
    <name type="scientific">Pseudoduganella flava</name>
    <dbReference type="NCBI Taxonomy" id="871742"/>
    <lineage>
        <taxon>Bacteria</taxon>
        <taxon>Pseudomonadati</taxon>
        <taxon>Pseudomonadota</taxon>
        <taxon>Betaproteobacteria</taxon>
        <taxon>Burkholderiales</taxon>
        <taxon>Oxalobacteraceae</taxon>
        <taxon>Telluria group</taxon>
        <taxon>Pseudoduganella</taxon>
    </lineage>
</organism>
<evidence type="ECO:0000256" key="5">
    <source>
        <dbReference type="SAM" id="Phobius"/>
    </source>
</evidence>
<feature type="transmembrane region" description="Helical" evidence="5">
    <location>
        <begin position="81"/>
        <end position="99"/>
    </location>
</feature>
<feature type="transmembrane region" description="Helical" evidence="5">
    <location>
        <begin position="145"/>
        <end position="165"/>
    </location>
</feature>
<evidence type="ECO:0000313" key="8">
    <source>
        <dbReference type="Proteomes" id="UP000315112"/>
    </source>
</evidence>
<feature type="transmembrane region" description="Helical" evidence="5">
    <location>
        <begin position="212"/>
        <end position="236"/>
    </location>
</feature>
<comment type="subcellular location">
    <subcellularLocation>
        <location evidence="1">Membrane</location>
        <topology evidence="1">Multi-pass membrane protein</topology>
    </subcellularLocation>
</comment>
<keyword evidence="3 5" id="KW-1133">Transmembrane helix</keyword>
<feature type="transmembrane region" description="Helical" evidence="5">
    <location>
        <begin position="21"/>
        <end position="40"/>
    </location>
</feature>
<dbReference type="RefSeq" id="WP_229418880.1">
    <property type="nucleotide sequence ID" value="NZ_CP046904.1"/>
</dbReference>
<dbReference type="InterPro" id="IPR051788">
    <property type="entry name" value="MFS_Transporter"/>
</dbReference>
<feature type="domain" description="Major facilitator superfamily (MFS) profile" evidence="6">
    <location>
        <begin position="213"/>
        <end position="387"/>
    </location>
</feature>
<dbReference type="AlphaFoldDB" id="A0A562PKK2"/>
<feature type="transmembrane region" description="Helical" evidence="5">
    <location>
        <begin position="52"/>
        <end position="69"/>
    </location>
</feature>
<dbReference type="GO" id="GO:0022857">
    <property type="term" value="F:transmembrane transporter activity"/>
    <property type="evidence" value="ECO:0007669"/>
    <property type="project" value="InterPro"/>
</dbReference>
<evidence type="ECO:0000256" key="1">
    <source>
        <dbReference type="ARBA" id="ARBA00004141"/>
    </source>
</evidence>
<keyword evidence="2 5" id="KW-0812">Transmembrane</keyword>
<evidence type="ECO:0000256" key="4">
    <source>
        <dbReference type="ARBA" id="ARBA00023136"/>
    </source>
</evidence>
<feature type="transmembrane region" description="Helical" evidence="5">
    <location>
        <begin position="248"/>
        <end position="267"/>
    </location>
</feature>
<accession>A0A562PKK2</accession>
<feature type="transmembrane region" description="Helical" evidence="5">
    <location>
        <begin position="279"/>
        <end position="297"/>
    </location>
</feature>
<protein>
    <submittedName>
        <fullName evidence="7">Putative MFS family arabinose efflux permease</fullName>
    </submittedName>
</protein>
<proteinExistence type="predicted"/>
<dbReference type="SUPFAM" id="SSF103473">
    <property type="entry name" value="MFS general substrate transporter"/>
    <property type="match status" value="1"/>
</dbReference>
<dbReference type="EMBL" id="VLKW01000008">
    <property type="protein sequence ID" value="TWI44908.1"/>
    <property type="molecule type" value="Genomic_DNA"/>
</dbReference>
<dbReference type="PROSITE" id="PS50850">
    <property type="entry name" value="MFS"/>
    <property type="match status" value="1"/>
</dbReference>
<dbReference type="Pfam" id="PF07690">
    <property type="entry name" value="MFS_1"/>
    <property type="match status" value="1"/>
</dbReference>
<feature type="transmembrane region" description="Helical" evidence="5">
    <location>
        <begin position="361"/>
        <end position="382"/>
    </location>
</feature>
<evidence type="ECO:0000256" key="3">
    <source>
        <dbReference type="ARBA" id="ARBA00022989"/>
    </source>
</evidence>
<dbReference type="PANTHER" id="PTHR23514:SF13">
    <property type="entry name" value="INNER MEMBRANE PROTEIN YBJJ"/>
    <property type="match status" value="1"/>
</dbReference>
<dbReference type="Gene3D" id="1.20.1250.20">
    <property type="entry name" value="MFS general substrate transporter like domains"/>
    <property type="match status" value="2"/>
</dbReference>
<keyword evidence="4 5" id="KW-0472">Membrane</keyword>
<feature type="transmembrane region" description="Helical" evidence="5">
    <location>
        <begin position="334"/>
        <end position="355"/>
    </location>
</feature>
<dbReference type="InterPro" id="IPR020846">
    <property type="entry name" value="MFS_dom"/>
</dbReference>
<sequence>MELQLSRRAATPNAAAQRATRRIFLVAGLGMAAWAPLIPFSKSRLGIDDGTLGLLLFCIAAGSMLLMPFSGRLIARFGCRALIVACVATLCADLPAIVAATSLPVMAAALFVFGAANGLLDVAMNAQAVVVERESGQPRMSGFHGLYSIGSIAGAGGVSVLLAAGVAPLHAVLAVVLVIAIAALPAAGDLLPRRAPEGERPAGTFKALLHPGLLPIALLCFLMFLIEGAMLDWSAVFLHTERGVDQRHAGFGFTLYSIVVALGRMVGDRIVDGIGSRRTLVLGSLAAAAGLLLIVTVDRAGAALAGFMLAGAGLANIVPVLFTRAGNQPDVPSAAALPAVTLLGYAGLLCGPALIGQVARQFNLTAAFAAAAVAVLAVALLAPRITR</sequence>
<dbReference type="InterPro" id="IPR011701">
    <property type="entry name" value="MFS"/>
</dbReference>
<reference evidence="7 8" key="1">
    <citation type="journal article" date="2015" name="Stand. Genomic Sci.">
        <title>Genomic Encyclopedia of Bacterial and Archaeal Type Strains, Phase III: the genomes of soil and plant-associated and newly described type strains.</title>
        <authorList>
            <person name="Whitman W.B."/>
            <person name="Woyke T."/>
            <person name="Klenk H.P."/>
            <person name="Zhou Y."/>
            <person name="Lilburn T.G."/>
            <person name="Beck B.J."/>
            <person name="De Vos P."/>
            <person name="Vandamme P."/>
            <person name="Eisen J.A."/>
            <person name="Garrity G."/>
            <person name="Hugenholtz P."/>
            <person name="Kyrpides N.C."/>
        </authorList>
    </citation>
    <scope>NUCLEOTIDE SEQUENCE [LARGE SCALE GENOMIC DNA]</scope>
    <source>
        <strain evidence="7 8">CGMCC 1.10685</strain>
    </source>
</reference>